<feature type="compositionally biased region" description="Polar residues" evidence="2">
    <location>
        <begin position="671"/>
        <end position="683"/>
    </location>
</feature>
<evidence type="ECO:0000313" key="3">
    <source>
        <dbReference type="EMBL" id="RPB29140.1"/>
    </source>
</evidence>
<dbReference type="GO" id="GO:0031578">
    <property type="term" value="P:mitotic spindle orientation checkpoint signaling"/>
    <property type="evidence" value="ECO:0007669"/>
    <property type="project" value="TreeGrafter"/>
</dbReference>
<keyword evidence="4" id="KW-1185">Reference proteome</keyword>
<feature type="compositionally biased region" description="Low complexity" evidence="2">
    <location>
        <begin position="459"/>
        <end position="472"/>
    </location>
</feature>
<evidence type="ECO:0000313" key="4">
    <source>
        <dbReference type="Proteomes" id="UP000267821"/>
    </source>
</evidence>
<keyword evidence="1" id="KW-0175">Coiled coil</keyword>
<gene>
    <name evidence="3" type="ORF">L211DRAFT_777300</name>
</gene>
<dbReference type="InterPro" id="IPR013889">
    <property type="entry name" value="Karyogamy_KAR9"/>
</dbReference>
<accession>A0A3N4M262</accession>
<feature type="compositionally biased region" description="Low complexity" evidence="2">
    <location>
        <begin position="735"/>
        <end position="762"/>
    </location>
</feature>
<dbReference type="GO" id="GO:0043332">
    <property type="term" value="C:mating projection tip"/>
    <property type="evidence" value="ECO:0007669"/>
    <property type="project" value="TreeGrafter"/>
</dbReference>
<dbReference type="GO" id="GO:0005938">
    <property type="term" value="C:cell cortex"/>
    <property type="evidence" value="ECO:0007669"/>
    <property type="project" value="TreeGrafter"/>
</dbReference>
<dbReference type="PANTHER" id="PTHR37271">
    <property type="entry name" value="KARYOGAMY PROTEIN KAR9"/>
    <property type="match status" value="1"/>
</dbReference>
<feature type="compositionally biased region" description="Polar residues" evidence="2">
    <location>
        <begin position="473"/>
        <end position="483"/>
    </location>
</feature>
<dbReference type="OrthoDB" id="5559380at2759"/>
<dbReference type="PANTHER" id="PTHR37271:SF1">
    <property type="entry name" value="KARYOGAMY PROTEIN KAR9"/>
    <property type="match status" value="1"/>
</dbReference>
<dbReference type="GO" id="GO:0005816">
    <property type="term" value="C:spindle pole body"/>
    <property type="evidence" value="ECO:0007669"/>
    <property type="project" value="TreeGrafter"/>
</dbReference>
<reference evidence="3 4" key="1">
    <citation type="journal article" date="2018" name="Nat. Ecol. Evol.">
        <title>Pezizomycetes genomes reveal the molecular basis of ectomycorrhizal truffle lifestyle.</title>
        <authorList>
            <person name="Murat C."/>
            <person name="Payen T."/>
            <person name="Noel B."/>
            <person name="Kuo A."/>
            <person name="Morin E."/>
            <person name="Chen J."/>
            <person name="Kohler A."/>
            <person name="Krizsan K."/>
            <person name="Balestrini R."/>
            <person name="Da Silva C."/>
            <person name="Montanini B."/>
            <person name="Hainaut M."/>
            <person name="Levati E."/>
            <person name="Barry K.W."/>
            <person name="Belfiori B."/>
            <person name="Cichocki N."/>
            <person name="Clum A."/>
            <person name="Dockter R.B."/>
            <person name="Fauchery L."/>
            <person name="Guy J."/>
            <person name="Iotti M."/>
            <person name="Le Tacon F."/>
            <person name="Lindquist E.A."/>
            <person name="Lipzen A."/>
            <person name="Malagnac F."/>
            <person name="Mello A."/>
            <person name="Molinier V."/>
            <person name="Miyauchi S."/>
            <person name="Poulain J."/>
            <person name="Riccioni C."/>
            <person name="Rubini A."/>
            <person name="Sitrit Y."/>
            <person name="Splivallo R."/>
            <person name="Traeger S."/>
            <person name="Wang M."/>
            <person name="Zifcakova L."/>
            <person name="Wipf D."/>
            <person name="Zambonelli A."/>
            <person name="Paolocci F."/>
            <person name="Nowrousian M."/>
            <person name="Ottonello S."/>
            <person name="Baldrian P."/>
            <person name="Spatafora J.W."/>
            <person name="Henrissat B."/>
            <person name="Nagy L.G."/>
            <person name="Aury J.M."/>
            <person name="Wincker P."/>
            <person name="Grigoriev I.V."/>
            <person name="Bonfante P."/>
            <person name="Martin F.M."/>
        </authorList>
    </citation>
    <scope>NUCLEOTIDE SEQUENCE [LARGE SCALE GENOMIC DNA]</scope>
    <source>
        <strain evidence="3 4">ATCC MYA-4762</strain>
    </source>
</reference>
<dbReference type="GO" id="GO:0030473">
    <property type="term" value="P:nuclear migration along microtubule"/>
    <property type="evidence" value="ECO:0007669"/>
    <property type="project" value="TreeGrafter"/>
</dbReference>
<feature type="compositionally biased region" description="Polar residues" evidence="2">
    <location>
        <begin position="696"/>
        <end position="731"/>
    </location>
</feature>
<dbReference type="Gene3D" id="1.20.58.60">
    <property type="match status" value="1"/>
</dbReference>
<dbReference type="EMBL" id="ML121528">
    <property type="protein sequence ID" value="RPB29140.1"/>
    <property type="molecule type" value="Genomic_DNA"/>
</dbReference>
<dbReference type="AlphaFoldDB" id="A0A3N4M262"/>
<evidence type="ECO:0000256" key="2">
    <source>
        <dbReference type="SAM" id="MobiDB-lite"/>
    </source>
</evidence>
<feature type="region of interest" description="Disordered" evidence="2">
    <location>
        <begin position="671"/>
        <end position="807"/>
    </location>
</feature>
<feature type="compositionally biased region" description="Polar residues" evidence="2">
    <location>
        <begin position="554"/>
        <end position="572"/>
    </location>
</feature>
<feature type="region of interest" description="Disordered" evidence="2">
    <location>
        <begin position="449"/>
        <end position="644"/>
    </location>
</feature>
<dbReference type="Pfam" id="PF08580">
    <property type="entry name" value="KAR9"/>
    <property type="match status" value="1"/>
</dbReference>
<evidence type="ECO:0000256" key="1">
    <source>
        <dbReference type="SAM" id="Coils"/>
    </source>
</evidence>
<proteinExistence type="predicted"/>
<feature type="compositionally biased region" description="Polar residues" evidence="2">
    <location>
        <begin position="518"/>
        <end position="546"/>
    </location>
</feature>
<dbReference type="STRING" id="1051890.A0A3N4M262"/>
<feature type="compositionally biased region" description="Polar residues" evidence="2">
    <location>
        <begin position="635"/>
        <end position="644"/>
    </location>
</feature>
<name>A0A3N4M262_9PEZI</name>
<feature type="coiled-coil region" evidence="1">
    <location>
        <begin position="284"/>
        <end position="311"/>
    </location>
</feature>
<dbReference type="InParanoid" id="A0A3N4M262"/>
<dbReference type="GO" id="GO:0051293">
    <property type="term" value="P:establishment of spindle localization"/>
    <property type="evidence" value="ECO:0007669"/>
    <property type="project" value="TreeGrafter"/>
</dbReference>
<dbReference type="Proteomes" id="UP000267821">
    <property type="component" value="Unassembled WGS sequence"/>
</dbReference>
<sequence length="807" mass="88299">MSSETPSHASFDPTPFITVNGLSRRASVFSLSRISFSAQLSRLTTLALPLSSEFSERIKRMETSTEVSNAISVSAKQILRWIDTAKTVLKGLDAEDDVEWAAQGKKSLVEVDVAVGKFSNLMKVYVSAIDELQERDDAPSVGADIFKDVVETMEIILDGWNEVQELLRGVKGQVETALEWNELWTTILQDIQAEIEACQTIVFEIEERRHRSLIVENGASSGMDIDTLATIVEDSPQKQPPSEEDASLLRLFARMQPLRASLDFLPMRLASFQSRAESVFPSACEDLESRRKSLEKKWQKLNGDAEEMKRELGEDKWVAIFRNAGKQATQMIDSVERSLKKLKDTVNHFKDGHDLSADSGIHKKVEAYEAKRVHYGPAIQRVLAIIDKGVSDRLTVNGEILRLHTAMHKRWRHMEQEMSITDEVLHELNLHISQQALRDSVSTIVSMDTRSPNSMMHTPGSSPASSIVLSSPANTAKSNATVQRRSESAAGQYAKVSRGALGPSSATSNTPRAKLSPVRTSSNTFGNILSPTSSRGASPSPNSQRMSVYHIPSPGNSGRPNATSAKSTSSLDNRPRWNISVNTNDLDTGHHFKPLSLTTPSEHRKTPHSNTLSTPGTKTRIPIPSPLRYGPTPTPGQSPSLNPIMSSPTYKYSQTGSKRASIYGFIKSPMTSPRSVSGTSSQGGLEIPMRPELRSRQSIPNLAGMYNSSGRKPSVSSYQGDDHISNATTSAVKYARPASAMASARRTAMQPRPRSPSAQSASGNLDGIPGGDSGSSTASGRVSRAKRMSMPPKPLMQQAQDNKPKWR</sequence>
<feature type="compositionally biased region" description="Polar residues" evidence="2">
    <location>
        <begin position="608"/>
        <end position="617"/>
    </location>
</feature>
<protein>
    <submittedName>
        <fullName evidence="3">Karyogamy protein</fullName>
    </submittedName>
</protein>
<organism evidence="3 4">
    <name type="scientific">Terfezia boudieri ATCC MYA-4762</name>
    <dbReference type="NCBI Taxonomy" id="1051890"/>
    <lineage>
        <taxon>Eukaryota</taxon>
        <taxon>Fungi</taxon>
        <taxon>Dikarya</taxon>
        <taxon>Ascomycota</taxon>
        <taxon>Pezizomycotina</taxon>
        <taxon>Pezizomycetes</taxon>
        <taxon>Pezizales</taxon>
        <taxon>Pezizaceae</taxon>
        <taxon>Terfezia</taxon>
    </lineage>
</organism>